<comment type="caution">
    <text evidence="1">The sequence shown here is derived from an EMBL/GenBank/DDBJ whole genome shotgun (WGS) entry which is preliminary data.</text>
</comment>
<accession>A0AAE0U6J4</accession>
<dbReference type="AlphaFoldDB" id="A0AAE0U6J4"/>
<reference evidence="1" key="2">
    <citation type="submission" date="2023-07" db="EMBL/GenBank/DDBJ databases">
        <authorList>
            <consortium name="Lawrence Berkeley National Laboratory"/>
            <person name="Haridas S."/>
            <person name="Hensen N."/>
            <person name="Bonometti L."/>
            <person name="Westerberg I."/>
            <person name="Brannstrom I.O."/>
            <person name="Guillou S."/>
            <person name="Cros-Aarteil S."/>
            <person name="Calhoun S."/>
            <person name="Kuo A."/>
            <person name="Mondo S."/>
            <person name="Pangilinan J."/>
            <person name="Riley R."/>
            <person name="LaButti K."/>
            <person name="Andreopoulos B."/>
            <person name="Lipzen A."/>
            <person name="Chen C."/>
            <person name="Yanf M."/>
            <person name="Daum C."/>
            <person name="Ng V."/>
            <person name="Clum A."/>
            <person name="Steindorff A."/>
            <person name="Ohm R."/>
            <person name="Martin F."/>
            <person name="Silar P."/>
            <person name="Natvig D."/>
            <person name="Lalanne C."/>
            <person name="Gautier V."/>
            <person name="Ament-velasquez S.L."/>
            <person name="Kruys A."/>
            <person name="Hutchinson M.I."/>
            <person name="Powell A.J."/>
            <person name="Barry K."/>
            <person name="Miller A.N."/>
            <person name="Grigoriev I.V."/>
            <person name="Debuchy R."/>
            <person name="Gladieux P."/>
            <person name="Thoren M.H."/>
            <person name="Johannesson H."/>
        </authorList>
    </citation>
    <scope>NUCLEOTIDE SEQUENCE</scope>
    <source>
        <strain evidence="1">FGSC 1904</strain>
    </source>
</reference>
<name>A0AAE0U6J4_SORBR</name>
<dbReference type="EMBL" id="JAUTDP010000011">
    <property type="protein sequence ID" value="KAK3392470.1"/>
    <property type="molecule type" value="Genomic_DNA"/>
</dbReference>
<reference evidence="1" key="1">
    <citation type="journal article" date="2023" name="Mol. Phylogenet. Evol.">
        <title>Genome-scale phylogeny and comparative genomics of the fungal order Sordariales.</title>
        <authorList>
            <person name="Hensen N."/>
            <person name="Bonometti L."/>
            <person name="Westerberg I."/>
            <person name="Brannstrom I.O."/>
            <person name="Guillou S."/>
            <person name="Cros-Aarteil S."/>
            <person name="Calhoun S."/>
            <person name="Haridas S."/>
            <person name="Kuo A."/>
            <person name="Mondo S."/>
            <person name="Pangilinan J."/>
            <person name="Riley R."/>
            <person name="LaButti K."/>
            <person name="Andreopoulos B."/>
            <person name="Lipzen A."/>
            <person name="Chen C."/>
            <person name="Yan M."/>
            <person name="Daum C."/>
            <person name="Ng V."/>
            <person name="Clum A."/>
            <person name="Steindorff A."/>
            <person name="Ohm R.A."/>
            <person name="Martin F."/>
            <person name="Silar P."/>
            <person name="Natvig D.O."/>
            <person name="Lalanne C."/>
            <person name="Gautier V."/>
            <person name="Ament-Velasquez S.L."/>
            <person name="Kruys A."/>
            <person name="Hutchinson M.I."/>
            <person name="Powell A.J."/>
            <person name="Barry K."/>
            <person name="Miller A.N."/>
            <person name="Grigoriev I.V."/>
            <person name="Debuchy R."/>
            <person name="Gladieux P."/>
            <person name="Hiltunen Thoren M."/>
            <person name="Johannesson H."/>
        </authorList>
    </citation>
    <scope>NUCLEOTIDE SEQUENCE</scope>
    <source>
        <strain evidence="1">FGSC 1904</strain>
    </source>
</reference>
<protein>
    <submittedName>
        <fullName evidence="1">Uncharacterized protein</fullName>
    </submittedName>
</protein>
<gene>
    <name evidence="1" type="ORF">B0T20DRAFT_56762</name>
</gene>
<keyword evidence="2" id="KW-1185">Reference proteome</keyword>
<dbReference type="Proteomes" id="UP001281003">
    <property type="component" value="Unassembled WGS sequence"/>
</dbReference>
<organism evidence="1 2">
    <name type="scientific">Sordaria brevicollis</name>
    <dbReference type="NCBI Taxonomy" id="83679"/>
    <lineage>
        <taxon>Eukaryota</taxon>
        <taxon>Fungi</taxon>
        <taxon>Dikarya</taxon>
        <taxon>Ascomycota</taxon>
        <taxon>Pezizomycotina</taxon>
        <taxon>Sordariomycetes</taxon>
        <taxon>Sordariomycetidae</taxon>
        <taxon>Sordariales</taxon>
        <taxon>Sordariaceae</taxon>
        <taxon>Sordaria</taxon>
    </lineage>
</organism>
<proteinExistence type="predicted"/>
<evidence type="ECO:0000313" key="2">
    <source>
        <dbReference type="Proteomes" id="UP001281003"/>
    </source>
</evidence>
<sequence>MWLVLTDERACFVRHQFPSGKLSQPTQCTMYTEAAYGKAGAFSTASRPVFRTMVQIDCSWPAHVCTSLHVQFSHPHKNLSFGGISGLTLTFYYPPACHTPSTTHAFFIPEPSLPEFWPEHPLALLPTMAYAPDACFHLSTTCCTHAPPHALVLRSGLGYRSSSSPSIPAPASPLVLRSPSGCLSGPSFPLSLTCGVNLEKT</sequence>
<evidence type="ECO:0000313" key="1">
    <source>
        <dbReference type="EMBL" id="KAK3392470.1"/>
    </source>
</evidence>